<sequence>MTPNYDAIRVAFATGNPAAARDDLIAAIQEAVEHSHHSGEAVRVIRRYLAAMNAGKADRMRAHDFDRMEVQ</sequence>
<evidence type="ECO:0000313" key="1">
    <source>
        <dbReference type="EMBL" id="HJB41849.1"/>
    </source>
</evidence>
<reference evidence="1" key="2">
    <citation type="submission" date="2021-04" db="EMBL/GenBank/DDBJ databases">
        <authorList>
            <person name="Gilroy R."/>
        </authorList>
    </citation>
    <scope>NUCLEOTIDE SEQUENCE</scope>
    <source>
        <strain evidence="1">ChiBcec8-13705</strain>
    </source>
</reference>
<comment type="caution">
    <text evidence="1">The sequence shown here is derived from an EMBL/GenBank/DDBJ whole genome shotgun (WGS) entry which is preliminary data.</text>
</comment>
<evidence type="ECO:0000313" key="2">
    <source>
        <dbReference type="Proteomes" id="UP000886803"/>
    </source>
</evidence>
<dbReference type="EMBL" id="DWYG01000076">
    <property type="protein sequence ID" value="HJB41849.1"/>
    <property type="molecule type" value="Genomic_DNA"/>
</dbReference>
<organism evidence="1 2">
    <name type="scientific">Candidatus Gemmiger avicola</name>
    <dbReference type="NCBI Taxonomy" id="2838605"/>
    <lineage>
        <taxon>Bacteria</taxon>
        <taxon>Bacillati</taxon>
        <taxon>Bacillota</taxon>
        <taxon>Clostridia</taxon>
        <taxon>Eubacteriales</taxon>
        <taxon>Gemmiger</taxon>
    </lineage>
</organism>
<name>A0A9D2M710_9FIRM</name>
<reference evidence="1" key="1">
    <citation type="journal article" date="2021" name="PeerJ">
        <title>Extensive microbial diversity within the chicken gut microbiome revealed by metagenomics and culture.</title>
        <authorList>
            <person name="Gilroy R."/>
            <person name="Ravi A."/>
            <person name="Getino M."/>
            <person name="Pursley I."/>
            <person name="Horton D.L."/>
            <person name="Alikhan N.F."/>
            <person name="Baker D."/>
            <person name="Gharbi K."/>
            <person name="Hall N."/>
            <person name="Watson M."/>
            <person name="Adriaenssens E.M."/>
            <person name="Foster-Nyarko E."/>
            <person name="Jarju S."/>
            <person name="Secka A."/>
            <person name="Antonio M."/>
            <person name="Oren A."/>
            <person name="Chaudhuri R.R."/>
            <person name="La Ragione R."/>
            <person name="Hildebrand F."/>
            <person name="Pallen M.J."/>
        </authorList>
    </citation>
    <scope>NUCLEOTIDE SEQUENCE</scope>
    <source>
        <strain evidence="1">ChiBcec8-13705</strain>
    </source>
</reference>
<accession>A0A9D2M710</accession>
<gene>
    <name evidence="1" type="ORF">H9945_05055</name>
</gene>
<dbReference type="Proteomes" id="UP000886803">
    <property type="component" value="Unassembled WGS sequence"/>
</dbReference>
<dbReference type="AlphaFoldDB" id="A0A9D2M710"/>
<proteinExistence type="predicted"/>
<protein>
    <submittedName>
        <fullName evidence="1">Uncharacterized protein</fullName>
    </submittedName>
</protein>